<proteinExistence type="inferred from homology"/>
<dbReference type="GO" id="GO:0005886">
    <property type="term" value="C:plasma membrane"/>
    <property type="evidence" value="ECO:0007669"/>
    <property type="project" value="UniProtKB-SubCell"/>
</dbReference>
<keyword evidence="5" id="KW-0645">Protease</keyword>
<keyword evidence="8" id="KW-0378">Hydrolase</keyword>
<evidence type="ECO:0000256" key="6">
    <source>
        <dbReference type="ARBA" id="ARBA00022692"/>
    </source>
</evidence>
<feature type="transmembrane region" description="Helical" evidence="13">
    <location>
        <begin position="21"/>
        <end position="38"/>
    </location>
</feature>
<dbReference type="Pfam" id="PF02163">
    <property type="entry name" value="Peptidase_M50"/>
    <property type="match status" value="1"/>
</dbReference>
<evidence type="ECO:0000259" key="14">
    <source>
        <dbReference type="Pfam" id="PF02163"/>
    </source>
</evidence>
<dbReference type="EMBL" id="OJIN01000184">
    <property type="protein sequence ID" value="SPD75106.1"/>
    <property type="molecule type" value="Genomic_DNA"/>
</dbReference>
<keyword evidence="7" id="KW-0479">Metal-binding</keyword>
<evidence type="ECO:0000256" key="8">
    <source>
        <dbReference type="ARBA" id="ARBA00022801"/>
    </source>
</evidence>
<keyword evidence="9" id="KW-0862">Zinc</keyword>
<dbReference type="InterPro" id="IPR044537">
    <property type="entry name" value="Rip2-like"/>
</dbReference>
<feature type="domain" description="Peptidase M50" evidence="14">
    <location>
        <begin position="132"/>
        <end position="182"/>
    </location>
</feature>
<keyword evidence="4" id="KW-1003">Cell membrane</keyword>
<evidence type="ECO:0000256" key="7">
    <source>
        <dbReference type="ARBA" id="ARBA00022723"/>
    </source>
</evidence>
<evidence type="ECO:0000256" key="4">
    <source>
        <dbReference type="ARBA" id="ARBA00022475"/>
    </source>
</evidence>
<dbReference type="PANTHER" id="PTHR35864:SF1">
    <property type="entry name" value="ZINC METALLOPROTEASE YWHC-RELATED"/>
    <property type="match status" value="1"/>
</dbReference>
<keyword evidence="6 13" id="KW-0812">Transmembrane</keyword>
<evidence type="ECO:0000256" key="10">
    <source>
        <dbReference type="ARBA" id="ARBA00022989"/>
    </source>
</evidence>
<keyword evidence="12 13" id="KW-0472">Membrane</keyword>
<feature type="transmembrane region" description="Helical" evidence="13">
    <location>
        <begin position="182"/>
        <end position="203"/>
    </location>
</feature>
<evidence type="ECO:0000256" key="5">
    <source>
        <dbReference type="ARBA" id="ARBA00022670"/>
    </source>
</evidence>
<reference evidence="15" key="1">
    <citation type="submission" date="2018-01" db="EMBL/GenBank/DDBJ databases">
        <authorList>
            <person name="Regsiter A."/>
            <person name="William W."/>
        </authorList>
    </citation>
    <scope>NUCLEOTIDE SEQUENCE</scope>
    <source>
        <strain evidence="15">TRIP AH-1</strain>
    </source>
</reference>
<dbReference type="GO" id="GO:0008237">
    <property type="term" value="F:metallopeptidase activity"/>
    <property type="evidence" value="ECO:0007669"/>
    <property type="project" value="UniProtKB-KW"/>
</dbReference>
<keyword evidence="11" id="KW-0482">Metalloprotease</keyword>
<accession>A0A445N048</accession>
<name>A0A445N048_9BACT</name>
<comment type="cofactor">
    <cofactor evidence="1">
        <name>Zn(2+)</name>
        <dbReference type="ChEBI" id="CHEBI:29105"/>
    </cofactor>
</comment>
<feature type="transmembrane region" description="Helical" evidence="13">
    <location>
        <begin position="99"/>
        <end position="127"/>
    </location>
</feature>
<organism evidence="15">
    <name type="scientific">uncultured Desulfobacterium sp</name>
    <dbReference type="NCBI Taxonomy" id="201089"/>
    <lineage>
        <taxon>Bacteria</taxon>
        <taxon>Pseudomonadati</taxon>
        <taxon>Thermodesulfobacteriota</taxon>
        <taxon>Desulfobacteria</taxon>
        <taxon>Desulfobacterales</taxon>
        <taxon>Desulfobacteriaceae</taxon>
        <taxon>Desulfobacterium</taxon>
        <taxon>environmental samples</taxon>
    </lineage>
</organism>
<gene>
    <name evidence="15" type="ORF">PITCH_A420067</name>
</gene>
<dbReference type="AlphaFoldDB" id="A0A445N048"/>
<evidence type="ECO:0000256" key="3">
    <source>
        <dbReference type="ARBA" id="ARBA00007931"/>
    </source>
</evidence>
<evidence type="ECO:0000256" key="9">
    <source>
        <dbReference type="ARBA" id="ARBA00022833"/>
    </source>
</evidence>
<dbReference type="InterPro" id="IPR008915">
    <property type="entry name" value="Peptidase_M50"/>
</dbReference>
<keyword evidence="10 13" id="KW-1133">Transmembrane helix</keyword>
<evidence type="ECO:0000256" key="13">
    <source>
        <dbReference type="SAM" id="Phobius"/>
    </source>
</evidence>
<feature type="transmembrane region" description="Helical" evidence="13">
    <location>
        <begin position="133"/>
        <end position="152"/>
    </location>
</feature>
<dbReference type="PANTHER" id="PTHR35864">
    <property type="entry name" value="ZINC METALLOPROTEASE MJ0611-RELATED"/>
    <property type="match status" value="1"/>
</dbReference>
<evidence type="ECO:0000256" key="1">
    <source>
        <dbReference type="ARBA" id="ARBA00001947"/>
    </source>
</evidence>
<dbReference type="InterPro" id="IPR052348">
    <property type="entry name" value="Metallopeptidase_M50B"/>
</dbReference>
<evidence type="ECO:0000256" key="12">
    <source>
        <dbReference type="ARBA" id="ARBA00023136"/>
    </source>
</evidence>
<dbReference type="CDD" id="cd06158">
    <property type="entry name" value="S2P-M50_like_1"/>
    <property type="match status" value="1"/>
</dbReference>
<dbReference type="GO" id="GO:0006508">
    <property type="term" value="P:proteolysis"/>
    <property type="evidence" value="ECO:0007669"/>
    <property type="project" value="UniProtKB-KW"/>
</dbReference>
<dbReference type="GO" id="GO:0046872">
    <property type="term" value="F:metal ion binding"/>
    <property type="evidence" value="ECO:0007669"/>
    <property type="project" value="UniProtKB-KW"/>
</dbReference>
<comment type="subcellular location">
    <subcellularLocation>
        <location evidence="2">Cell membrane</location>
        <topology evidence="2">Multi-pass membrane protein</topology>
    </subcellularLocation>
</comment>
<evidence type="ECO:0000313" key="15">
    <source>
        <dbReference type="EMBL" id="SPD75106.1"/>
    </source>
</evidence>
<evidence type="ECO:0000256" key="2">
    <source>
        <dbReference type="ARBA" id="ARBA00004651"/>
    </source>
</evidence>
<comment type="similarity">
    <text evidence="3">Belongs to the peptidase M50B family.</text>
</comment>
<sequence length="227" mass="25401">MVNKVEYKKGASIMSYDISQWIIKIPVLLFAITIHEYAHGRAALAMGDPTARDLGRLSFNPLPHIDPLGAICLFLFQFGWAKPVPINPRYFRNIRKDTIIVSLAGPLSNLALAFVAGLFIRFFFLPLETYCEFLLYLLLMNIGLAIFNLLPLPPLDGAHVLENLLSPQAAQSFRQFGRYSPFILLAIIFLDNFAGANILGIILTGPMKSLAHMFAGDNLIRLFHVVR</sequence>
<evidence type="ECO:0000256" key="11">
    <source>
        <dbReference type="ARBA" id="ARBA00023049"/>
    </source>
</evidence>
<protein>
    <submittedName>
        <fullName evidence="15">Peptidase</fullName>
    </submittedName>
</protein>